<protein>
    <submittedName>
        <fullName evidence="3">Aminodeoxychorismate/anthranilate synthase component II</fullName>
    </submittedName>
</protein>
<evidence type="ECO:0000313" key="4">
    <source>
        <dbReference type="Proteomes" id="UP001501302"/>
    </source>
</evidence>
<reference evidence="4" key="1">
    <citation type="journal article" date="2019" name="Int. J. Syst. Evol. Microbiol.">
        <title>The Global Catalogue of Microorganisms (GCM) 10K type strain sequencing project: providing services to taxonomists for standard genome sequencing and annotation.</title>
        <authorList>
            <consortium name="The Broad Institute Genomics Platform"/>
            <consortium name="The Broad Institute Genome Sequencing Center for Infectious Disease"/>
            <person name="Wu L."/>
            <person name="Ma J."/>
        </authorList>
    </citation>
    <scope>NUCLEOTIDE SEQUENCE [LARGE SCALE GENOMIC DNA]</scope>
    <source>
        <strain evidence="4">JCM 18285</strain>
    </source>
</reference>
<dbReference type="Gene3D" id="3.40.50.880">
    <property type="match status" value="1"/>
</dbReference>
<dbReference type="InterPro" id="IPR029062">
    <property type="entry name" value="Class_I_gatase-like"/>
</dbReference>
<dbReference type="PRINTS" id="PR00096">
    <property type="entry name" value="GATASE"/>
</dbReference>
<dbReference type="CDD" id="cd01743">
    <property type="entry name" value="GATase1_Anthranilate_Synthase"/>
    <property type="match status" value="1"/>
</dbReference>
<dbReference type="Pfam" id="PF00117">
    <property type="entry name" value="GATase"/>
    <property type="match status" value="1"/>
</dbReference>
<dbReference type="PROSITE" id="PS51273">
    <property type="entry name" value="GATASE_TYPE_1"/>
    <property type="match status" value="1"/>
</dbReference>
<dbReference type="PRINTS" id="PR00097">
    <property type="entry name" value="ANTSNTHASEII"/>
</dbReference>
<dbReference type="SUPFAM" id="SSF52317">
    <property type="entry name" value="Class I glutamine amidotransferase-like"/>
    <property type="match status" value="1"/>
</dbReference>
<dbReference type="EMBL" id="BAABJJ010000001">
    <property type="protein sequence ID" value="GAA4931859.1"/>
    <property type="molecule type" value="Genomic_DNA"/>
</dbReference>
<dbReference type="RefSeq" id="WP_345189380.1">
    <property type="nucleotide sequence ID" value="NZ_BAABJJ010000001.1"/>
</dbReference>
<dbReference type="PANTHER" id="PTHR43418">
    <property type="entry name" value="MULTIFUNCTIONAL TRYPTOPHAN BIOSYNTHESIS PROTEIN-RELATED"/>
    <property type="match status" value="1"/>
</dbReference>
<keyword evidence="1" id="KW-0315">Glutamine amidotransferase</keyword>
<dbReference type="Proteomes" id="UP001501302">
    <property type="component" value="Unassembled WGS sequence"/>
</dbReference>
<organism evidence="3 4">
    <name type="scientific">Algibacter agarivorans</name>
    <dbReference type="NCBI Taxonomy" id="1109741"/>
    <lineage>
        <taxon>Bacteria</taxon>
        <taxon>Pseudomonadati</taxon>
        <taxon>Bacteroidota</taxon>
        <taxon>Flavobacteriia</taxon>
        <taxon>Flavobacteriales</taxon>
        <taxon>Flavobacteriaceae</taxon>
        <taxon>Algibacter</taxon>
    </lineage>
</organism>
<proteinExistence type="predicted"/>
<sequence>MKKVLVIDNYDSFTYNLVHYLEDLNCDVTVVRNDKLALKDVEPFDKIVLSPGPGIPDEAGLLKPIIEKYASTKSILGVCLGQQAIGEVFGGSLINLEDVYHGVATNVTISVDDEYIFNDLDKNIEVGRYHSWVVNPDLPDSLEATSFDANGQVMSLRHKIYDVRGVQYHPESVLTPDGKKILENWVNSPNPKGA</sequence>
<dbReference type="InterPro" id="IPR006221">
    <property type="entry name" value="TrpG/PapA_dom"/>
</dbReference>
<keyword evidence="4" id="KW-1185">Reference proteome</keyword>
<gene>
    <name evidence="3" type="ORF">GCM10023314_00080</name>
</gene>
<name>A0ABP9G8J2_9FLAO</name>
<dbReference type="PANTHER" id="PTHR43418:SF4">
    <property type="entry name" value="MULTIFUNCTIONAL TRYPTOPHAN BIOSYNTHESIS PROTEIN"/>
    <property type="match status" value="1"/>
</dbReference>
<evidence type="ECO:0000259" key="2">
    <source>
        <dbReference type="Pfam" id="PF00117"/>
    </source>
</evidence>
<evidence type="ECO:0000313" key="3">
    <source>
        <dbReference type="EMBL" id="GAA4931859.1"/>
    </source>
</evidence>
<dbReference type="NCBIfam" id="TIGR00566">
    <property type="entry name" value="trpG_papA"/>
    <property type="match status" value="1"/>
</dbReference>
<evidence type="ECO:0000256" key="1">
    <source>
        <dbReference type="ARBA" id="ARBA00022962"/>
    </source>
</evidence>
<dbReference type="InterPro" id="IPR017926">
    <property type="entry name" value="GATASE"/>
</dbReference>
<dbReference type="InterPro" id="IPR050472">
    <property type="entry name" value="Anth_synth/Amidotransfase"/>
</dbReference>
<comment type="caution">
    <text evidence="3">The sequence shown here is derived from an EMBL/GenBank/DDBJ whole genome shotgun (WGS) entry which is preliminary data.</text>
</comment>
<feature type="domain" description="Glutamine amidotransferase" evidence="2">
    <location>
        <begin position="5"/>
        <end position="186"/>
    </location>
</feature>
<accession>A0ABP9G8J2</accession>